<reference evidence="5 7" key="2">
    <citation type="submission" date="2024-07" db="EMBL/GenBank/DDBJ databases">
        <authorList>
            <person name="Akdeniz Z."/>
        </authorList>
    </citation>
    <scope>NUCLEOTIDE SEQUENCE [LARGE SCALE GENOMIC DNA]</scope>
</reference>
<keyword evidence="1" id="KW-0106">Calcium</keyword>
<evidence type="ECO:0000259" key="2">
    <source>
        <dbReference type="PROSITE" id="PS50222"/>
    </source>
</evidence>
<dbReference type="EMBL" id="CAXDID020000056">
    <property type="protein sequence ID" value="CAL6007709.1"/>
    <property type="molecule type" value="Genomic_DNA"/>
</dbReference>
<dbReference type="GO" id="GO:0005509">
    <property type="term" value="F:calcium ion binding"/>
    <property type="evidence" value="ECO:0007669"/>
    <property type="project" value="InterPro"/>
</dbReference>
<keyword evidence="7" id="KW-1185">Reference proteome</keyword>
<evidence type="ECO:0000313" key="6">
    <source>
        <dbReference type="EMBL" id="CAL6007717.1"/>
    </source>
</evidence>
<organism evidence="3">
    <name type="scientific">Hexamita inflata</name>
    <dbReference type="NCBI Taxonomy" id="28002"/>
    <lineage>
        <taxon>Eukaryota</taxon>
        <taxon>Metamonada</taxon>
        <taxon>Diplomonadida</taxon>
        <taxon>Hexamitidae</taxon>
        <taxon>Hexamitinae</taxon>
        <taxon>Hexamita</taxon>
    </lineage>
</organism>
<dbReference type="Pfam" id="PF13499">
    <property type="entry name" value="EF-hand_7"/>
    <property type="match status" value="1"/>
</dbReference>
<dbReference type="EMBL" id="CATOUU010000341">
    <property type="protein sequence ID" value="CAI9925344.1"/>
    <property type="molecule type" value="Genomic_DNA"/>
</dbReference>
<dbReference type="AlphaFoldDB" id="A0AA86TQ77"/>
<dbReference type="InterPro" id="IPR011992">
    <property type="entry name" value="EF-hand-dom_pair"/>
</dbReference>
<dbReference type="PROSITE" id="PS50222">
    <property type="entry name" value="EF_HAND_2"/>
    <property type="match status" value="2"/>
</dbReference>
<dbReference type="InterPro" id="IPR018247">
    <property type="entry name" value="EF_Hand_1_Ca_BS"/>
</dbReference>
<dbReference type="Gene3D" id="1.10.238.10">
    <property type="entry name" value="EF-hand"/>
    <property type="match status" value="1"/>
</dbReference>
<sequence>MGCSTFNVSENNQDHISKQEIKRIFNAFDQNYQEKLTCDELYQQLLQENLGVPPELLKAIIQIADYNDDNVIQLQEFSKFINILFSSYTIEELIIKFLTKNGKFDQKSFNKLKNNMDIESFPIKDRRLIELIQTKTNV</sequence>
<feature type="domain" description="EF-hand" evidence="2">
    <location>
        <begin position="52"/>
        <end position="87"/>
    </location>
</feature>
<dbReference type="EMBL" id="CATOUU010000341">
    <property type="protein sequence ID" value="CAI9925348.1"/>
    <property type="molecule type" value="Genomic_DNA"/>
</dbReference>
<evidence type="ECO:0000313" key="7">
    <source>
        <dbReference type="Proteomes" id="UP001642409"/>
    </source>
</evidence>
<gene>
    <name evidence="3" type="ORF">HINF_LOCUS12989</name>
    <name evidence="4" type="ORF">HINF_LOCUS12993</name>
    <name evidence="5" type="ORF">HINF_LOCUS20767</name>
    <name evidence="6" type="ORF">HINF_LOCUS20771</name>
</gene>
<evidence type="ECO:0000313" key="3">
    <source>
        <dbReference type="EMBL" id="CAI9925344.1"/>
    </source>
</evidence>
<evidence type="ECO:0000256" key="1">
    <source>
        <dbReference type="ARBA" id="ARBA00022837"/>
    </source>
</evidence>
<protein>
    <submittedName>
        <fullName evidence="3">Calmodulin</fullName>
    </submittedName>
</protein>
<accession>A0AA86TQ77</accession>
<dbReference type="InterPro" id="IPR002048">
    <property type="entry name" value="EF_hand_dom"/>
</dbReference>
<feature type="domain" description="EF-hand" evidence="2">
    <location>
        <begin position="16"/>
        <end position="51"/>
    </location>
</feature>
<dbReference type="PROSITE" id="PS00018">
    <property type="entry name" value="EF_HAND_1"/>
    <property type="match status" value="1"/>
</dbReference>
<proteinExistence type="predicted"/>
<comment type="caution">
    <text evidence="3">The sequence shown here is derived from an EMBL/GenBank/DDBJ whole genome shotgun (WGS) entry which is preliminary data.</text>
</comment>
<dbReference type="EMBL" id="CAXDID020000056">
    <property type="protein sequence ID" value="CAL6007717.1"/>
    <property type="molecule type" value="Genomic_DNA"/>
</dbReference>
<evidence type="ECO:0000313" key="5">
    <source>
        <dbReference type="EMBL" id="CAL6007709.1"/>
    </source>
</evidence>
<dbReference type="Proteomes" id="UP001642409">
    <property type="component" value="Unassembled WGS sequence"/>
</dbReference>
<name>A0AA86TQ77_9EUKA</name>
<reference evidence="3" key="1">
    <citation type="submission" date="2023-06" db="EMBL/GenBank/DDBJ databases">
        <authorList>
            <person name="Kurt Z."/>
        </authorList>
    </citation>
    <scope>NUCLEOTIDE SEQUENCE</scope>
</reference>
<dbReference type="SUPFAM" id="SSF47473">
    <property type="entry name" value="EF-hand"/>
    <property type="match status" value="1"/>
</dbReference>
<evidence type="ECO:0000313" key="4">
    <source>
        <dbReference type="EMBL" id="CAI9925348.1"/>
    </source>
</evidence>